<evidence type="ECO:0000313" key="2">
    <source>
        <dbReference type="Proteomes" id="UP000626109"/>
    </source>
</evidence>
<dbReference type="AlphaFoldDB" id="A0A813GFS5"/>
<proteinExistence type="predicted"/>
<sequence length="215" mass="24037">MASRARQARAPLLFPNQASAALRLDEPATPTIRTSMSQLSSGTFDPMTELAEDHFDNIAQHSSASIPTRLSSRGQSHAGGEVLRESPDELDDFINHARRGAELARLKRARRRLQDCRFGYCDKNVGSLRLFGERSQRICACWRHTSIGSRRHQRALKSQYVSRQCCIYERGRGGYTQTDHAAKPACGQASQATATQRVSVMKSGTTIFWSAAYFW</sequence>
<accession>A0A813GFS5</accession>
<gene>
    <name evidence="1" type="ORF">PGLA2088_LOCUS255</name>
</gene>
<comment type="caution">
    <text evidence="1">The sequence shown here is derived from an EMBL/GenBank/DDBJ whole genome shotgun (WGS) entry which is preliminary data.</text>
</comment>
<feature type="non-terminal residue" evidence="1">
    <location>
        <position position="215"/>
    </location>
</feature>
<name>A0A813GFS5_POLGL</name>
<protein>
    <submittedName>
        <fullName evidence="1">Uncharacterized protein</fullName>
    </submittedName>
</protein>
<evidence type="ECO:0000313" key="1">
    <source>
        <dbReference type="EMBL" id="CAE8623803.1"/>
    </source>
</evidence>
<dbReference type="EMBL" id="CAJNNW010000136">
    <property type="protein sequence ID" value="CAE8623803.1"/>
    <property type="molecule type" value="Genomic_DNA"/>
</dbReference>
<dbReference type="Proteomes" id="UP000626109">
    <property type="component" value="Unassembled WGS sequence"/>
</dbReference>
<organism evidence="1 2">
    <name type="scientific">Polarella glacialis</name>
    <name type="common">Dinoflagellate</name>
    <dbReference type="NCBI Taxonomy" id="89957"/>
    <lineage>
        <taxon>Eukaryota</taxon>
        <taxon>Sar</taxon>
        <taxon>Alveolata</taxon>
        <taxon>Dinophyceae</taxon>
        <taxon>Suessiales</taxon>
        <taxon>Suessiaceae</taxon>
        <taxon>Polarella</taxon>
    </lineage>
</organism>
<reference evidence="1" key="1">
    <citation type="submission" date="2021-02" db="EMBL/GenBank/DDBJ databases">
        <authorList>
            <person name="Dougan E. K."/>
            <person name="Rhodes N."/>
            <person name="Thang M."/>
            <person name="Chan C."/>
        </authorList>
    </citation>
    <scope>NUCLEOTIDE SEQUENCE</scope>
</reference>